<sequence>MTEENPRRRSRTAGVVVQPSKEEGILLEATEILGRPVRDLEVDKSTDRRCTNILIINDMSSPGLQTGRFHLRRLSDPARRIKKHAGAKNNRPRARQCTNICFRPRSAPIAPYLTPCDFYLWGYIRCSVYAPLLPRNIADLIERIVAAAAAIDRPMWMRLFLTWASVGLLIVHVPRAFKRIVNTSRALVSLPGWPHSCESEADCSASVATPAAHPVGESRDSCLVSGVPSHHGGNQKPLANERTQLPLLPTFTSPPQDTRIYRLRESSLEEAPKGLRCEDHCQNRPHRRRRTILCRRQLQFFRRSISRSALVVYQIIAASWVTEPASPPRYLGPLFTASRCCLCLAKCYSDAARRSLANLFYFMDRVGGKLSFAAAAAAASATEDPMRAKRGTKRRRNERAEETEDLRENPPTSGIIQPDSHMRKTASDPTIRVQYSIGSCFTSNLNFHGYAQRDESIACQFRALLLVAMAHLAHVAEPSLLLPRFSFSNVGKILQADGRLKPAKFVLLFALDFRMWESYRTMTLVGGFSRISPVSPDLAFRCWSILT</sequence>
<dbReference type="EMBL" id="JARBHB010000006">
    <property type="protein sequence ID" value="KAJ8880579.1"/>
    <property type="molecule type" value="Genomic_DNA"/>
</dbReference>
<protein>
    <submittedName>
        <fullName evidence="2">Uncharacterized protein</fullName>
    </submittedName>
</protein>
<dbReference type="InterPro" id="IPR036397">
    <property type="entry name" value="RNaseH_sf"/>
</dbReference>
<proteinExistence type="predicted"/>
<dbReference type="Gene3D" id="3.30.420.10">
    <property type="entry name" value="Ribonuclease H-like superfamily/Ribonuclease H"/>
    <property type="match status" value="1"/>
</dbReference>
<name>A0ABQ9H8F0_9NEOP</name>
<dbReference type="Proteomes" id="UP001159363">
    <property type="component" value="Chromosome 5"/>
</dbReference>
<organism evidence="2 3">
    <name type="scientific">Dryococelus australis</name>
    <dbReference type="NCBI Taxonomy" id="614101"/>
    <lineage>
        <taxon>Eukaryota</taxon>
        <taxon>Metazoa</taxon>
        <taxon>Ecdysozoa</taxon>
        <taxon>Arthropoda</taxon>
        <taxon>Hexapoda</taxon>
        <taxon>Insecta</taxon>
        <taxon>Pterygota</taxon>
        <taxon>Neoptera</taxon>
        <taxon>Polyneoptera</taxon>
        <taxon>Phasmatodea</taxon>
        <taxon>Verophasmatodea</taxon>
        <taxon>Anareolatae</taxon>
        <taxon>Phasmatidae</taxon>
        <taxon>Eurycanthinae</taxon>
        <taxon>Dryococelus</taxon>
    </lineage>
</organism>
<reference evidence="2 3" key="1">
    <citation type="submission" date="2023-02" db="EMBL/GenBank/DDBJ databases">
        <title>LHISI_Scaffold_Assembly.</title>
        <authorList>
            <person name="Stuart O.P."/>
            <person name="Cleave R."/>
            <person name="Magrath M.J.L."/>
            <person name="Mikheyev A.S."/>
        </authorList>
    </citation>
    <scope>NUCLEOTIDE SEQUENCE [LARGE SCALE GENOMIC DNA]</scope>
    <source>
        <strain evidence="2">Daus_M_001</strain>
        <tissue evidence="2">Leg muscle</tissue>
    </source>
</reference>
<evidence type="ECO:0000313" key="2">
    <source>
        <dbReference type="EMBL" id="KAJ8880579.1"/>
    </source>
</evidence>
<evidence type="ECO:0000256" key="1">
    <source>
        <dbReference type="SAM" id="MobiDB-lite"/>
    </source>
</evidence>
<accession>A0ABQ9H8F0</accession>
<gene>
    <name evidence="2" type="ORF">PR048_017049</name>
</gene>
<keyword evidence="3" id="KW-1185">Reference proteome</keyword>
<feature type="compositionally biased region" description="Basic residues" evidence="1">
    <location>
        <begin position="388"/>
        <end position="397"/>
    </location>
</feature>
<comment type="caution">
    <text evidence="2">The sequence shown here is derived from an EMBL/GenBank/DDBJ whole genome shotgun (WGS) entry which is preliminary data.</text>
</comment>
<feature type="region of interest" description="Disordered" evidence="1">
    <location>
        <begin position="383"/>
        <end position="425"/>
    </location>
</feature>
<evidence type="ECO:0000313" key="3">
    <source>
        <dbReference type="Proteomes" id="UP001159363"/>
    </source>
</evidence>